<name>A0ABR3LZS9_9TELE</name>
<comment type="caution">
    <text evidence="2">The sequence shown here is derived from an EMBL/GenBank/DDBJ whole genome shotgun (WGS) entry which is preliminary data.</text>
</comment>
<gene>
    <name evidence="2" type="ORF">QQF64_010780</name>
</gene>
<dbReference type="EMBL" id="JAYMGO010000017">
    <property type="protein sequence ID" value="KAL1257536.1"/>
    <property type="molecule type" value="Genomic_DNA"/>
</dbReference>
<sequence>MSSGGFRFRVALDLKRKRACVRIPTRVRSCCVLLSAAIGSQRRRSPNAVATEIFEPHLGSHILQVDSRFTGIAITLLWLFGEIRWQLCAGVFEFSCHRVAGVFRPQVEREHMWQVEQILSVNGKRVTTGHDPPSRPPRWARGPGVFATGR</sequence>
<organism evidence="2 3">
    <name type="scientific">Cirrhinus molitorella</name>
    <name type="common">mud carp</name>
    <dbReference type="NCBI Taxonomy" id="172907"/>
    <lineage>
        <taxon>Eukaryota</taxon>
        <taxon>Metazoa</taxon>
        <taxon>Chordata</taxon>
        <taxon>Craniata</taxon>
        <taxon>Vertebrata</taxon>
        <taxon>Euteleostomi</taxon>
        <taxon>Actinopterygii</taxon>
        <taxon>Neopterygii</taxon>
        <taxon>Teleostei</taxon>
        <taxon>Ostariophysi</taxon>
        <taxon>Cypriniformes</taxon>
        <taxon>Cyprinidae</taxon>
        <taxon>Labeoninae</taxon>
        <taxon>Labeonini</taxon>
        <taxon>Cirrhinus</taxon>
    </lineage>
</organism>
<evidence type="ECO:0000256" key="1">
    <source>
        <dbReference type="SAM" id="MobiDB-lite"/>
    </source>
</evidence>
<evidence type="ECO:0000313" key="3">
    <source>
        <dbReference type="Proteomes" id="UP001558613"/>
    </source>
</evidence>
<dbReference type="Proteomes" id="UP001558613">
    <property type="component" value="Unassembled WGS sequence"/>
</dbReference>
<evidence type="ECO:0000313" key="2">
    <source>
        <dbReference type="EMBL" id="KAL1257536.1"/>
    </source>
</evidence>
<reference evidence="2 3" key="1">
    <citation type="submission" date="2023-09" db="EMBL/GenBank/DDBJ databases">
        <authorList>
            <person name="Wang M."/>
        </authorList>
    </citation>
    <scope>NUCLEOTIDE SEQUENCE [LARGE SCALE GENOMIC DNA]</scope>
    <source>
        <strain evidence="2">GT-2023</strain>
        <tissue evidence="2">Liver</tissue>
    </source>
</reference>
<accession>A0ABR3LZS9</accession>
<protein>
    <submittedName>
        <fullName evidence="2">Uncharacterized protein</fullName>
    </submittedName>
</protein>
<proteinExistence type="predicted"/>
<feature type="region of interest" description="Disordered" evidence="1">
    <location>
        <begin position="124"/>
        <end position="150"/>
    </location>
</feature>
<keyword evidence="3" id="KW-1185">Reference proteome</keyword>